<organism evidence="4 5">
    <name type="scientific">Salinisphaera orenii YIM 95161</name>
    <dbReference type="NCBI Taxonomy" id="1051139"/>
    <lineage>
        <taxon>Bacteria</taxon>
        <taxon>Pseudomonadati</taxon>
        <taxon>Pseudomonadota</taxon>
        <taxon>Gammaproteobacteria</taxon>
        <taxon>Salinisphaerales</taxon>
        <taxon>Salinisphaeraceae</taxon>
        <taxon>Salinisphaera</taxon>
    </lineage>
</organism>
<feature type="binding site" evidence="2">
    <location>
        <begin position="157"/>
        <end position="160"/>
    </location>
    <ligand>
        <name>ATP</name>
        <dbReference type="ChEBI" id="CHEBI:30616"/>
    </ligand>
</feature>
<reference evidence="4 5" key="1">
    <citation type="submission" date="2013-10" db="EMBL/GenBank/DDBJ databases">
        <title>Salinisphaera halophila YIM 95161 Genome Sequencing.</title>
        <authorList>
            <person name="Lai Q."/>
            <person name="Li C."/>
            <person name="Shao Z."/>
        </authorList>
    </citation>
    <scope>NUCLEOTIDE SEQUENCE [LARGE SCALE GENOMIC DNA]</scope>
    <source>
        <strain evidence="4 5">YIM 95161</strain>
    </source>
</reference>
<accession>A0A423PE92</accession>
<dbReference type="OrthoDB" id="9807853at2"/>
<dbReference type="PANTHER" id="PTHR13504">
    <property type="entry name" value="FIDO DOMAIN-CONTAINING PROTEIN DDB_G0283145"/>
    <property type="match status" value="1"/>
</dbReference>
<evidence type="ECO:0000313" key="4">
    <source>
        <dbReference type="EMBL" id="ROO23876.1"/>
    </source>
</evidence>
<sequence length="398" mass="44096">MTDLTYGLAPWMPSDPSRELASRAYQLAQKSAALSGLPAATRGALQDMLRMVNTYYSNLIEGQNTHPVEVDRAVRAGEQMQTPGVMISLALREAQQIIAARDEAGSHERPTDPDFIRRIHQLIFETAPESERRISDSNGNQSVVVRPGELRTTDVRVARHVAISHDQLSAALACFADAYRPDRASLRGDQGLIAAAAAHHRLAFLHPFVDGNGRVARLFSEVYIDCVLEQPAIWSLSRGLARARQRYYSHLADADAPRQGALDGRGQRSERALYAFCKFFLDTCVDQVDYMADVLGIEGYKRRVEYLVRQASERALPDVPALDRGAEGVLKAAFIEGELTRAEAGRRTGYKERMGRQVVSELLKEGLLVSSNQRGPVRPAFPATYLDYLFPKMAGLVN</sequence>
<dbReference type="InterPro" id="IPR036597">
    <property type="entry name" value="Fido-like_dom_sf"/>
</dbReference>
<proteinExistence type="predicted"/>
<evidence type="ECO:0000256" key="2">
    <source>
        <dbReference type="PIRSR" id="PIRSR640198-2"/>
    </source>
</evidence>
<dbReference type="InterPro" id="IPR003812">
    <property type="entry name" value="Fido"/>
</dbReference>
<dbReference type="Pfam" id="PF02661">
    <property type="entry name" value="Fic"/>
    <property type="match status" value="1"/>
</dbReference>
<gene>
    <name evidence="4" type="ORF">SAHL_16050</name>
</gene>
<dbReference type="RefSeq" id="WP_123592409.1">
    <property type="nucleotide sequence ID" value="NZ_AYKF01000132.1"/>
</dbReference>
<dbReference type="PROSITE" id="PS51459">
    <property type="entry name" value="FIDO"/>
    <property type="match status" value="1"/>
</dbReference>
<keyword evidence="2" id="KW-0067">ATP-binding</keyword>
<feature type="active site" evidence="1">
    <location>
        <position position="206"/>
    </location>
</feature>
<keyword evidence="2" id="KW-0547">Nucleotide-binding</keyword>
<dbReference type="Proteomes" id="UP000285123">
    <property type="component" value="Unassembled WGS sequence"/>
</dbReference>
<dbReference type="InterPro" id="IPR040198">
    <property type="entry name" value="Fido_containing"/>
</dbReference>
<name>A0A423PE92_9GAMM</name>
<dbReference type="SUPFAM" id="SSF140931">
    <property type="entry name" value="Fic-like"/>
    <property type="match status" value="1"/>
</dbReference>
<protein>
    <submittedName>
        <fullName evidence="4">Cell filamentation protein Fic</fullName>
    </submittedName>
</protein>
<feature type="binding site" evidence="2">
    <location>
        <begin position="210"/>
        <end position="217"/>
    </location>
    <ligand>
        <name>ATP</name>
        <dbReference type="ChEBI" id="CHEBI:30616"/>
    </ligand>
</feature>
<comment type="caution">
    <text evidence="4">The sequence shown here is derived from an EMBL/GenBank/DDBJ whole genome shotgun (WGS) entry which is preliminary data.</text>
</comment>
<evidence type="ECO:0000313" key="5">
    <source>
        <dbReference type="Proteomes" id="UP000285123"/>
    </source>
</evidence>
<dbReference type="PANTHER" id="PTHR13504:SF38">
    <property type="entry name" value="FIDO DOMAIN-CONTAINING PROTEIN"/>
    <property type="match status" value="1"/>
</dbReference>
<dbReference type="EMBL" id="AYKF01000132">
    <property type="protein sequence ID" value="ROO23876.1"/>
    <property type="molecule type" value="Genomic_DNA"/>
</dbReference>
<dbReference type="AlphaFoldDB" id="A0A423PE92"/>
<dbReference type="Gene3D" id="1.10.3290.10">
    <property type="entry name" value="Fido-like domain"/>
    <property type="match status" value="1"/>
</dbReference>
<dbReference type="GO" id="GO:0005524">
    <property type="term" value="F:ATP binding"/>
    <property type="evidence" value="ECO:0007669"/>
    <property type="project" value="UniProtKB-KW"/>
</dbReference>
<evidence type="ECO:0000256" key="1">
    <source>
        <dbReference type="PIRSR" id="PIRSR640198-1"/>
    </source>
</evidence>
<evidence type="ECO:0000259" key="3">
    <source>
        <dbReference type="PROSITE" id="PS51459"/>
    </source>
</evidence>
<feature type="domain" description="Fido" evidence="3">
    <location>
        <begin position="111"/>
        <end position="282"/>
    </location>
</feature>